<protein>
    <submittedName>
        <fullName evidence="3">3467_t:CDS:1</fullName>
    </submittedName>
</protein>
<proteinExistence type="predicted"/>
<evidence type="ECO:0000256" key="1">
    <source>
        <dbReference type="SAM" id="Coils"/>
    </source>
</evidence>
<feature type="region of interest" description="Disordered" evidence="2">
    <location>
        <begin position="218"/>
        <end position="237"/>
    </location>
</feature>
<dbReference type="Proteomes" id="UP000789759">
    <property type="component" value="Unassembled WGS sequence"/>
</dbReference>
<accession>A0A9N8VNL3</accession>
<evidence type="ECO:0000256" key="2">
    <source>
        <dbReference type="SAM" id="MobiDB-lite"/>
    </source>
</evidence>
<comment type="caution">
    <text evidence="3">The sequence shown here is derived from an EMBL/GenBank/DDBJ whole genome shotgun (WGS) entry which is preliminary data.</text>
</comment>
<evidence type="ECO:0000313" key="3">
    <source>
        <dbReference type="EMBL" id="CAG8456948.1"/>
    </source>
</evidence>
<gene>
    <name evidence="3" type="ORF">CPELLU_LOCUS436</name>
</gene>
<feature type="coiled-coil region" evidence="1">
    <location>
        <begin position="167"/>
        <end position="194"/>
    </location>
</feature>
<organism evidence="3 4">
    <name type="scientific">Cetraspora pellucida</name>
    <dbReference type="NCBI Taxonomy" id="1433469"/>
    <lineage>
        <taxon>Eukaryota</taxon>
        <taxon>Fungi</taxon>
        <taxon>Fungi incertae sedis</taxon>
        <taxon>Mucoromycota</taxon>
        <taxon>Glomeromycotina</taxon>
        <taxon>Glomeromycetes</taxon>
        <taxon>Diversisporales</taxon>
        <taxon>Gigasporaceae</taxon>
        <taxon>Cetraspora</taxon>
    </lineage>
</organism>
<keyword evidence="4" id="KW-1185">Reference proteome</keyword>
<keyword evidence="1" id="KW-0175">Coiled coil</keyword>
<dbReference type="EMBL" id="CAJVQA010000122">
    <property type="protein sequence ID" value="CAG8456948.1"/>
    <property type="molecule type" value="Genomic_DNA"/>
</dbReference>
<name>A0A9N8VNL3_9GLOM</name>
<dbReference type="OrthoDB" id="2446996at2759"/>
<reference evidence="3" key="1">
    <citation type="submission" date="2021-06" db="EMBL/GenBank/DDBJ databases">
        <authorList>
            <person name="Kallberg Y."/>
            <person name="Tangrot J."/>
            <person name="Rosling A."/>
        </authorList>
    </citation>
    <scope>NUCLEOTIDE SEQUENCE</scope>
    <source>
        <strain evidence="3">FL966</strain>
    </source>
</reference>
<sequence>MRLLFESFWENTENPSLKKFLDFRSKEGNLEDEETEHLHYKYELNTIRKQYSKTSEIWQKIVTWKQDFKRERLRTCWEAYHKCVLVCSATLALCRHQLPCWLRTGRGKGCVLVGEHTIDAVTNYLAGRGKEYNARLQRLLCGLRTRRGKNAKRSKEINQFWDLQYEMKNVRAKRILLEEEKNKLENQIDLEQERSLLQRTITNRFEKFMSVDNLQPVASTRQKRKKNLSLAKKNKESSDLSVSKKMCMAESLGGDVEDDGPCGLNKVNSTEHDRSPTYEPICSNIIDTTNKLLIDRLEIKRDYTWDPVTNDATKYIDELIDNACSTIISFSFIIIINFANIFGSETYTDEDPQNSKPISYKQKLFREIKDQLDRLNERCTIPESLVALKDVLYLKNDLTNVVLGVVKKVKRVVLQTRPEDLFNIDNLPETTPTPKKSQKE</sequence>
<evidence type="ECO:0000313" key="4">
    <source>
        <dbReference type="Proteomes" id="UP000789759"/>
    </source>
</evidence>
<dbReference type="AlphaFoldDB" id="A0A9N8VNL3"/>